<comment type="caution">
    <text evidence="2">The sequence shown here is derived from an EMBL/GenBank/DDBJ whole genome shotgun (WGS) entry which is preliminary data.</text>
</comment>
<name>A0A917T428_9RHOB</name>
<sequence length="262" mass="27697">MTDPIPTFAHCEITRDDRGVYTATIANAKSLNILGTPVIRSVTEAVAWIAGRTDARAMILRGSGDRAFVGGADIFEMATLEPASARAFISGLRDLCEAVRQVPVPTIARIPGHCLGGGLELAACCDIRLASSDAVFGMPEVRVGIPSVIHAALLPGLIGPGATNWLLLTGETVDAAQAREWGFVQFTCPPGELDALVERTVDPIVAGGPAAIRQQKALIAYWAEADLEDGIARSVTAFGAAFETDEPRRFMAPFLNRGKSRG</sequence>
<dbReference type="InterPro" id="IPR029045">
    <property type="entry name" value="ClpP/crotonase-like_dom_sf"/>
</dbReference>
<dbReference type="RefSeq" id="WP_028286898.1">
    <property type="nucleotide sequence ID" value="NZ_BMLF01000002.1"/>
</dbReference>
<keyword evidence="3" id="KW-1185">Reference proteome</keyword>
<dbReference type="InterPro" id="IPR001753">
    <property type="entry name" value="Enoyl-CoA_hydra/iso"/>
</dbReference>
<accession>A0A917T428</accession>
<dbReference type="Gene3D" id="3.90.226.10">
    <property type="entry name" value="2-enoyl-CoA Hydratase, Chain A, domain 1"/>
    <property type="match status" value="1"/>
</dbReference>
<evidence type="ECO:0000256" key="1">
    <source>
        <dbReference type="ARBA" id="ARBA00005254"/>
    </source>
</evidence>
<dbReference type="Proteomes" id="UP000649829">
    <property type="component" value="Unassembled WGS sequence"/>
</dbReference>
<reference evidence="2" key="1">
    <citation type="journal article" date="2014" name="Int. J. Syst. Evol. Microbiol.">
        <title>Complete genome sequence of Corynebacterium casei LMG S-19264T (=DSM 44701T), isolated from a smear-ripened cheese.</title>
        <authorList>
            <consortium name="US DOE Joint Genome Institute (JGI-PGF)"/>
            <person name="Walter F."/>
            <person name="Albersmeier A."/>
            <person name="Kalinowski J."/>
            <person name="Ruckert C."/>
        </authorList>
    </citation>
    <scope>NUCLEOTIDE SEQUENCE</scope>
    <source>
        <strain evidence="2">CGMCC 1.6293</strain>
    </source>
</reference>
<dbReference type="SUPFAM" id="SSF52096">
    <property type="entry name" value="ClpP/crotonase"/>
    <property type="match status" value="1"/>
</dbReference>
<protein>
    <submittedName>
        <fullName evidence="2">Enoyl-CoA hydratase</fullName>
    </submittedName>
</protein>
<evidence type="ECO:0000313" key="2">
    <source>
        <dbReference type="EMBL" id="GGM08651.1"/>
    </source>
</evidence>
<dbReference type="CDD" id="cd06558">
    <property type="entry name" value="crotonase-like"/>
    <property type="match status" value="1"/>
</dbReference>
<evidence type="ECO:0000313" key="3">
    <source>
        <dbReference type="Proteomes" id="UP000649829"/>
    </source>
</evidence>
<dbReference type="PANTHER" id="PTHR11941:SF171">
    <property type="entry name" value="SD19268P"/>
    <property type="match status" value="1"/>
</dbReference>
<reference evidence="2" key="2">
    <citation type="submission" date="2020-09" db="EMBL/GenBank/DDBJ databases">
        <authorList>
            <person name="Sun Q."/>
            <person name="Zhou Y."/>
        </authorList>
    </citation>
    <scope>NUCLEOTIDE SEQUENCE</scope>
    <source>
        <strain evidence="2">CGMCC 1.6293</strain>
    </source>
</reference>
<dbReference type="GO" id="GO:0003824">
    <property type="term" value="F:catalytic activity"/>
    <property type="evidence" value="ECO:0007669"/>
    <property type="project" value="UniProtKB-ARBA"/>
</dbReference>
<organism evidence="2 3">
    <name type="scientific">Pseudooceanicola nanhaiensis</name>
    <dbReference type="NCBI Taxonomy" id="375761"/>
    <lineage>
        <taxon>Bacteria</taxon>
        <taxon>Pseudomonadati</taxon>
        <taxon>Pseudomonadota</taxon>
        <taxon>Alphaproteobacteria</taxon>
        <taxon>Rhodobacterales</taxon>
        <taxon>Paracoccaceae</taxon>
        <taxon>Pseudooceanicola</taxon>
    </lineage>
</organism>
<comment type="similarity">
    <text evidence="1">Belongs to the enoyl-CoA hydratase/isomerase family.</text>
</comment>
<proteinExistence type="inferred from homology"/>
<dbReference type="Pfam" id="PF00378">
    <property type="entry name" value="ECH_1"/>
    <property type="match status" value="1"/>
</dbReference>
<dbReference type="GO" id="GO:0006635">
    <property type="term" value="P:fatty acid beta-oxidation"/>
    <property type="evidence" value="ECO:0007669"/>
    <property type="project" value="TreeGrafter"/>
</dbReference>
<dbReference type="EMBL" id="BMLF01000002">
    <property type="protein sequence ID" value="GGM08651.1"/>
    <property type="molecule type" value="Genomic_DNA"/>
</dbReference>
<dbReference type="NCBIfam" id="NF004795">
    <property type="entry name" value="PRK06143.1"/>
    <property type="match status" value="1"/>
</dbReference>
<dbReference type="PANTHER" id="PTHR11941">
    <property type="entry name" value="ENOYL-COA HYDRATASE-RELATED"/>
    <property type="match status" value="1"/>
</dbReference>
<gene>
    <name evidence="2" type="ORF">GCM10011534_33330</name>
</gene>
<dbReference type="AlphaFoldDB" id="A0A917T428"/>